<sequence length="294" mass="34145">MHFQTISHRVLAEWNKRHFFMRAVEIPGKNICSFTLRLRSEKPNAETLYQVISKIVGPVEWIKTRRSYWKISEFITNVYDFGRIIYSGSRAEGLDLPGSDSDTMLVFTLLSVYPSNETLQYSADTDLILILDNVRPGFALVKVHKVSPVVDVQISSVRMENGEVYLSSKLWREFFLYNCNIRHPSRFDILYLHGPCSTMKIDGIEHDFVCHTWPDVAVEWVNRRRKNNWPPNTLVQEVVESDCILIPVGAKQSSTENLEWRLSFSVAELKLIYSMNHIQFLCYGPLKMILRQGH</sequence>
<name>A0ABQ9FDM2_TEGGR</name>
<dbReference type="Pfam" id="PF03281">
    <property type="entry name" value="Mab-21"/>
    <property type="match status" value="1"/>
</dbReference>
<protein>
    <recommendedName>
        <fullName evidence="1">Mab-21-like nucleotidyltransferase domain-containing protein</fullName>
    </recommendedName>
</protein>
<dbReference type="PANTHER" id="PTHR10656:SF69">
    <property type="entry name" value="MAB-21-LIKE HHH_H2TH-LIKE DOMAIN-CONTAINING PROTEIN"/>
    <property type="match status" value="1"/>
</dbReference>
<keyword evidence="3" id="KW-1185">Reference proteome</keyword>
<dbReference type="InterPro" id="IPR046903">
    <property type="entry name" value="Mab-21-like_nuc_Trfase"/>
</dbReference>
<dbReference type="PANTHER" id="PTHR10656">
    <property type="entry name" value="CELL FATE DETERMINING PROTEIN MAB21-RELATED"/>
    <property type="match status" value="1"/>
</dbReference>
<dbReference type="Proteomes" id="UP001217089">
    <property type="component" value="Unassembled WGS sequence"/>
</dbReference>
<dbReference type="EMBL" id="JARBDR010000342">
    <property type="protein sequence ID" value="KAJ8313962.1"/>
    <property type="molecule type" value="Genomic_DNA"/>
</dbReference>
<evidence type="ECO:0000313" key="3">
    <source>
        <dbReference type="Proteomes" id="UP001217089"/>
    </source>
</evidence>
<accession>A0ABQ9FDM2</accession>
<evidence type="ECO:0000313" key="2">
    <source>
        <dbReference type="EMBL" id="KAJ8313962.1"/>
    </source>
</evidence>
<dbReference type="Gene3D" id="1.10.1410.40">
    <property type="match status" value="1"/>
</dbReference>
<proteinExistence type="predicted"/>
<comment type="caution">
    <text evidence="2">The sequence shown here is derived from an EMBL/GenBank/DDBJ whole genome shotgun (WGS) entry which is preliminary data.</text>
</comment>
<organism evidence="2 3">
    <name type="scientific">Tegillarca granosa</name>
    <name type="common">Malaysian cockle</name>
    <name type="synonym">Anadara granosa</name>
    <dbReference type="NCBI Taxonomy" id="220873"/>
    <lineage>
        <taxon>Eukaryota</taxon>
        <taxon>Metazoa</taxon>
        <taxon>Spiralia</taxon>
        <taxon>Lophotrochozoa</taxon>
        <taxon>Mollusca</taxon>
        <taxon>Bivalvia</taxon>
        <taxon>Autobranchia</taxon>
        <taxon>Pteriomorphia</taxon>
        <taxon>Arcoida</taxon>
        <taxon>Arcoidea</taxon>
        <taxon>Arcidae</taxon>
        <taxon>Tegillarca</taxon>
    </lineage>
</organism>
<reference evidence="2 3" key="1">
    <citation type="submission" date="2022-12" db="EMBL/GenBank/DDBJ databases">
        <title>Chromosome-level genome of Tegillarca granosa.</title>
        <authorList>
            <person name="Kim J."/>
        </authorList>
    </citation>
    <scope>NUCLEOTIDE SEQUENCE [LARGE SCALE GENOMIC DNA]</scope>
    <source>
        <strain evidence="2">Teg-2019</strain>
        <tissue evidence="2">Adductor muscle</tissue>
    </source>
</reference>
<feature type="domain" description="Mab-21-like nucleotidyltransferase" evidence="1">
    <location>
        <begin position="208"/>
        <end position="273"/>
    </location>
</feature>
<evidence type="ECO:0000259" key="1">
    <source>
        <dbReference type="Pfam" id="PF03281"/>
    </source>
</evidence>
<gene>
    <name evidence="2" type="ORF">KUTeg_008523</name>
</gene>